<dbReference type="InterPro" id="IPR011989">
    <property type="entry name" value="ARM-like"/>
</dbReference>
<protein>
    <submittedName>
        <fullName evidence="2">Uncharacterized protein</fullName>
    </submittedName>
</protein>
<feature type="region of interest" description="Disordered" evidence="1">
    <location>
        <begin position="263"/>
        <end position="293"/>
    </location>
</feature>
<dbReference type="PANTHER" id="PTHR12697">
    <property type="entry name" value="PBS LYASE HEAT-LIKE PROTEIN"/>
    <property type="match status" value="1"/>
</dbReference>
<dbReference type="InterPro" id="IPR016024">
    <property type="entry name" value="ARM-type_fold"/>
</dbReference>
<feature type="compositionally biased region" description="Basic and acidic residues" evidence="1">
    <location>
        <begin position="268"/>
        <end position="288"/>
    </location>
</feature>
<dbReference type="Gene3D" id="1.25.10.10">
    <property type="entry name" value="Leucine-rich Repeat Variant"/>
    <property type="match status" value="2"/>
</dbReference>
<dbReference type="EMBL" id="CAJOBB010000365">
    <property type="protein sequence ID" value="CAF3662438.1"/>
    <property type="molecule type" value="Genomic_DNA"/>
</dbReference>
<reference evidence="2" key="1">
    <citation type="submission" date="2021-02" db="EMBL/GenBank/DDBJ databases">
        <authorList>
            <person name="Nowell W R."/>
        </authorList>
    </citation>
    <scope>NUCLEOTIDE SEQUENCE</scope>
</reference>
<evidence type="ECO:0000313" key="2">
    <source>
        <dbReference type="EMBL" id="CAF3662438.1"/>
    </source>
</evidence>
<feature type="compositionally biased region" description="Polar residues" evidence="1">
    <location>
        <begin position="953"/>
        <end position="967"/>
    </location>
</feature>
<evidence type="ECO:0000313" key="3">
    <source>
        <dbReference type="Proteomes" id="UP000663868"/>
    </source>
</evidence>
<dbReference type="Pfam" id="PF13646">
    <property type="entry name" value="HEAT_2"/>
    <property type="match status" value="1"/>
</dbReference>
<dbReference type="SUPFAM" id="SSF48371">
    <property type="entry name" value="ARM repeat"/>
    <property type="match status" value="1"/>
</dbReference>
<comment type="caution">
    <text evidence="2">The sequence shown here is derived from an EMBL/GenBank/DDBJ whole genome shotgun (WGS) entry which is preliminary data.</text>
</comment>
<gene>
    <name evidence="2" type="ORF">KXQ929_LOCUS8413</name>
</gene>
<proteinExistence type="predicted"/>
<feature type="region of interest" description="Disordered" evidence="1">
    <location>
        <begin position="949"/>
        <end position="975"/>
    </location>
</feature>
<dbReference type="PANTHER" id="PTHR12697:SF20">
    <property type="entry name" value="HEAT REPEAT-CONTAINING PROTEIN 4"/>
    <property type="match status" value="1"/>
</dbReference>
<dbReference type="Proteomes" id="UP000663868">
    <property type="component" value="Unassembled WGS sequence"/>
</dbReference>
<dbReference type="GO" id="GO:0016491">
    <property type="term" value="F:oxidoreductase activity"/>
    <property type="evidence" value="ECO:0007669"/>
    <property type="project" value="TreeGrafter"/>
</dbReference>
<evidence type="ECO:0000256" key="1">
    <source>
        <dbReference type="SAM" id="MobiDB-lite"/>
    </source>
</evidence>
<name>A0A818RU23_9BILA</name>
<accession>A0A818RU23</accession>
<organism evidence="2 3">
    <name type="scientific">Adineta steineri</name>
    <dbReference type="NCBI Taxonomy" id="433720"/>
    <lineage>
        <taxon>Eukaryota</taxon>
        <taxon>Metazoa</taxon>
        <taxon>Spiralia</taxon>
        <taxon>Gnathifera</taxon>
        <taxon>Rotifera</taxon>
        <taxon>Eurotatoria</taxon>
        <taxon>Bdelloidea</taxon>
        <taxon>Adinetida</taxon>
        <taxon>Adinetidae</taxon>
        <taxon>Adineta</taxon>
    </lineage>
</organism>
<sequence length="1695" mass="190217">MTSTTKIKSLPNIPIPEKLIKTNPFINDKTPVESNLLSFVSNGLEFDVDVVQKLCPSSISFAHYNSRSLYVPNSDVKHSPRPPHRLQPLPLSLPQERWEHARRVLKQKPIVVEPQKFHPQQSLFYMTEIDESAEYTKKSKQQIRHSLTIPTIRSETSEGIDETMMNVRPGHDGIERQAQLIADKDFSQMERNWDEYMFEHLDQNTATFIILKHVHDEERRARLIEYLRKTYHITKLPNPLEMELIPTYDDEDNVAEQSYFKKLTSQTSKKDTSRDLQQQTKEERKDGISSKVRPGQQIVTGNSFIRQDPTYYDVISDKITDTIYRTDHPYEKAMILGTNTHQPTDEPGVIALSDKIQFNKVLQKQLPPDPDSIASTLEINSSAAFDRPIPTKGLRRWKALPGIRNTHIPRPPDVNDLSLSWLLPLINDSRINHALKLNTTISRIIEEWKRRWQGSSRWRDADIDELYRDLHDRHPHIRFTALVICSRAAQYLTQKEIDLGLQVRTLPDRLLESIEALLDDSEERIRSAAAIVLVTLRRFSPQVEKILRLCIVNGHPEDKLTAAQSLASVNITTSDIIHELLKNYFDTDYELAREQLIFSLSKLSQGTNLVHSLTGEYLNSADANDRLIACKLFPLLKSQPNKDITQKLIYLMWQDMNSSVRRVAGQALGKCGCGQAVHEEVVTRLQSRYWQDRVEALKLIGYLGVLTAKLIQPFLKCFKDDRVSVRIRACRTTYKLQAREENIRDLLIELIEYDPIEKVRYAAVEALGLYGMTNKKCRNVLLWSVRYDKSPLVRSAAPNSIVLLEKADEEIIDTLQSRYLVEKQPIVIQSLKEALEAYHCNLSQDVPIIQEIRNEVRKLNTKAIIWEKIINFERELRFTADLERLIAPSMDKPPTPFLTENEMQSSTDLTYYIQNVVDINDIPEIWSPELWHPDMKTGKIRKHRLTNEKHSPDLSTTNTTEFGQPSYSVPPRNKSCGQEDTGHLVDCSGICMSYLNKDGTGTIVRRCCTDNCNNENDDRSYFCMKDKCNGIHSDRKLLEAGSDESSLSCYDCSSHNPECGKDTSTLVHGCQTCMVYRNTFDADNVVRRCCTSGCGSPGTIGEFDGRKTYFCSSNECNRVGAEKVLSNTTKLDSTSTMLSSTVTTTLTTTVTTTSKTSFSCYECSGLNEQPCTTTAPNCPMCMVSRNDDDPSKFDRRCCWWGCGAPNQITEYSGRPTYFCNADNCNGPNSEAVFNYASTSASSTTTVASTITTTVPTTSSVNTEPSSSQCYECSGSDCGKEGSPMSNCPKCMVYRNPDDQTKIERRCCWWNCGPSNSVSTYNGLETYFCTGDKCNGYGTEYALRPAVTTTAARTTIAMTTTIATTTTTTTMAPITEPSSSQCYECSGSDCGKEGSPISNCPKCIVYRNPDDQTKIERRCCWWGCGPSNSVSTYNGVETYFCTGNKCNGYGAEYALGAPVTTSTIMTTTAMTTTTMTTTIARTTMMTTTTTTAITTEQPSSQCYDCSGSDCGKEGSSMSMNCPKCMVYRNPTDQTIIERRCCWWGCGPSNSIGTYNGVETYFCTGNKCNGYGAEYTLSPPVTTTTVTTMRTSTVTMMTTPTVTMMTTSTGSTSAFSTATTALSSTGSCTLNCQNGGTPETEDGCFCYCLENTNGRECENVDCRQPDVDTEICSLENQPLCEESETFAFECHHLCGKC</sequence>